<evidence type="ECO:0000256" key="1">
    <source>
        <dbReference type="ARBA" id="ARBA00022491"/>
    </source>
</evidence>
<dbReference type="GO" id="GO:0008270">
    <property type="term" value="F:zinc ion binding"/>
    <property type="evidence" value="ECO:0007669"/>
    <property type="project" value="UniProtKB-UniRule"/>
</dbReference>
<comment type="cofactor">
    <cofactor evidence="8">
        <name>Zn(2+)</name>
        <dbReference type="ChEBI" id="CHEBI:29105"/>
    </cofactor>
    <text evidence="8">Binds 1 zinc ion.</text>
</comment>
<evidence type="ECO:0000256" key="5">
    <source>
        <dbReference type="ARBA" id="ARBA00023015"/>
    </source>
</evidence>
<dbReference type="InterPro" id="IPR005144">
    <property type="entry name" value="ATP-cone_dom"/>
</dbReference>
<dbReference type="RefSeq" id="WP_249333150.1">
    <property type="nucleotide sequence ID" value="NZ_JACRSY010000019.1"/>
</dbReference>
<keyword evidence="8" id="KW-0479">Metal-binding</keyword>
<dbReference type="AlphaFoldDB" id="A0A926IE13"/>
<feature type="domain" description="ATP-cone" evidence="9">
    <location>
        <begin position="49"/>
        <end position="139"/>
    </location>
</feature>
<keyword evidence="2 8" id="KW-0547">Nucleotide-binding</keyword>
<dbReference type="GO" id="GO:0005524">
    <property type="term" value="F:ATP binding"/>
    <property type="evidence" value="ECO:0007669"/>
    <property type="project" value="UniProtKB-UniRule"/>
</dbReference>
<dbReference type="HAMAP" id="MF_00440">
    <property type="entry name" value="NrdR"/>
    <property type="match status" value="1"/>
</dbReference>
<evidence type="ECO:0000313" key="10">
    <source>
        <dbReference type="EMBL" id="MBC8580312.1"/>
    </source>
</evidence>
<protein>
    <recommendedName>
        <fullName evidence="8">Transcriptional repressor NrdR</fullName>
    </recommendedName>
</protein>
<dbReference type="GO" id="GO:0003677">
    <property type="term" value="F:DNA binding"/>
    <property type="evidence" value="ECO:0007669"/>
    <property type="project" value="UniProtKB-KW"/>
</dbReference>
<evidence type="ECO:0000259" key="9">
    <source>
        <dbReference type="PROSITE" id="PS51161"/>
    </source>
</evidence>
<organism evidence="10 11">
    <name type="scientific">Zhenhengia yiwuensis</name>
    <dbReference type="NCBI Taxonomy" id="2763666"/>
    <lineage>
        <taxon>Bacteria</taxon>
        <taxon>Bacillati</taxon>
        <taxon>Bacillota</taxon>
        <taxon>Clostridia</taxon>
        <taxon>Lachnospirales</taxon>
        <taxon>Lachnospiraceae</taxon>
        <taxon>Zhenhengia</taxon>
    </lineage>
</organism>
<reference evidence="10" key="1">
    <citation type="submission" date="2020-08" db="EMBL/GenBank/DDBJ databases">
        <title>Genome public.</title>
        <authorList>
            <person name="Liu C."/>
            <person name="Sun Q."/>
        </authorList>
    </citation>
    <scope>NUCLEOTIDE SEQUENCE</scope>
    <source>
        <strain evidence="10">NSJ-12</strain>
    </source>
</reference>
<dbReference type="PROSITE" id="PS51161">
    <property type="entry name" value="ATP_CONE"/>
    <property type="match status" value="1"/>
</dbReference>
<gene>
    <name evidence="8 10" type="primary">nrdR</name>
    <name evidence="10" type="ORF">H8718_12320</name>
</gene>
<dbReference type="EMBL" id="JACRSY010000019">
    <property type="protein sequence ID" value="MBC8580312.1"/>
    <property type="molecule type" value="Genomic_DNA"/>
</dbReference>
<dbReference type="PANTHER" id="PTHR30455">
    <property type="entry name" value="TRANSCRIPTIONAL REPRESSOR NRDR"/>
    <property type="match status" value="1"/>
</dbReference>
<keyword evidence="8" id="KW-0863">Zinc-finger</keyword>
<keyword evidence="5 8" id="KW-0805">Transcription regulation</keyword>
<dbReference type="PANTHER" id="PTHR30455:SF2">
    <property type="entry name" value="TRANSCRIPTIONAL REPRESSOR NRDR"/>
    <property type="match status" value="1"/>
</dbReference>
<accession>A0A926IE13</accession>
<sequence length="152" mass="18138">MKCPFCGYAMSKVLNSRPTEDNKSIRRRRQCERCERRFTTYEKIECMPIMVIKTNQTREPFDRDKLLKGILRSCNKRPIHLEQLEAIVGEIENQIYAYERKEITSAEIGEIAMAYLKQLDEVAYIRFASVYKKFNDIDEFIVELENIKKRKK</sequence>
<keyword evidence="3 8" id="KW-0862">Zinc</keyword>
<dbReference type="GO" id="GO:0045892">
    <property type="term" value="P:negative regulation of DNA-templated transcription"/>
    <property type="evidence" value="ECO:0007669"/>
    <property type="project" value="UniProtKB-UniRule"/>
</dbReference>
<comment type="caution">
    <text evidence="10">The sequence shown here is derived from an EMBL/GenBank/DDBJ whole genome shotgun (WGS) entry which is preliminary data.</text>
</comment>
<comment type="similarity">
    <text evidence="8">Belongs to the NrdR family.</text>
</comment>
<dbReference type="Pfam" id="PF22811">
    <property type="entry name" value="Zn_ribbon_NrdR"/>
    <property type="match status" value="1"/>
</dbReference>
<keyword evidence="6 8" id="KW-0238">DNA-binding</keyword>
<evidence type="ECO:0000256" key="3">
    <source>
        <dbReference type="ARBA" id="ARBA00022833"/>
    </source>
</evidence>
<keyword evidence="1 8" id="KW-0678">Repressor</keyword>
<dbReference type="Pfam" id="PF03477">
    <property type="entry name" value="ATP-cone"/>
    <property type="match status" value="1"/>
</dbReference>
<evidence type="ECO:0000256" key="6">
    <source>
        <dbReference type="ARBA" id="ARBA00023125"/>
    </source>
</evidence>
<evidence type="ECO:0000256" key="7">
    <source>
        <dbReference type="ARBA" id="ARBA00023163"/>
    </source>
</evidence>
<dbReference type="Proteomes" id="UP000655830">
    <property type="component" value="Unassembled WGS sequence"/>
</dbReference>
<comment type="function">
    <text evidence="8">Negatively regulates transcription of bacterial ribonucleotide reductase nrd genes and operons by binding to NrdR-boxes.</text>
</comment>
<name>A0A926IE13_9FIRM</name>
<evidence type="ECO:0000256" key="8">
    <source>
        <dbReference type="HAMAP-Rule" id="MF_00440"/>
    </source>
</evidence>
<proteinExistence type="inferred from homology"/>
<evidence type="ECO:0000313" key="11">
    <source>
        <dbReference type="Proteomes" id="UP000655830"/>
    </source>
</evidence>
<evidence type="ECO:0000256" key="4">
    <source>
        <dbReference type="ARBA" id="ARBA00022840"/>
    </source>
</evidence>
<evidence type="ECO:0000256" key="2">
    <source>
        <dbReference type="ARBA" id="ARBA00022741"/>
    </source>
</evidence>
<dbReference type="NCBIfam" id="TIGR00244">
    <property type="entry name" value="transcriptional regulator NrdR"/>
    <property type="match status" value="1"/>
</dbReference>
<dbReference type="InterPro" id="IPR055173">
    <property type="entry name" value="NrdR-like_N"/>
</dbReference>
<dbReference type="InterPro" id="IPR003796">
    <property type="entry name" value="RNR_NrdR-like"/>
</dbReference>
<keyword evidence="11" id="KW-1185">Reference proteome</keyword>
<keyword evidence="7 8" id="KW-0804">Transcription</keyword>
<feature type="zinc finger region" evidence="8">
    <location>
        <begin position="3"/>
        <end position="34"/>
    </location>
</feature>
<keyword evidence="4 8" id="KW-0067">ATP-binding</keyword>